<dbReference type="Pfam" id="PF04413">
    <property type="entry name" value="Glycos_transf_N"/>
    <property type="match status" value="1"/>
</dbReference>
<evidence type="ECO:0000259" key="11">
    <source>
        <dbReference type="Pfam" id="PF04413"/>
    </source>
</evidence>
<evidence type="ECO:0000313" key="12">
    <source>
        <dbReference type="EMBL" id="EJW21361.1"/>
    </source>
</evidence>
<comment type="function">
    <text evidence="1 10">Involved in lipopolysaccharide (LPS) biosynthesis. Catalyzes the transfer of 3-deoxy-D-manno-octulosonate (Kdo) residue(s) from CMP-Kdo to lipid IV(A), the tetraacyldisaccharide-1,4'-bisphosphate precursor of lipid A.</text>
</comment>
<comment type="catalytic activity">
    <reaction evidence="7 10">
        <text>lipid IVA (E. coli) + CMP-3-deoxy-beta-D-manno-octulosonate = alpha-Kdo-(2-&gt;6)-lipid IVA (E. coli) + CMP + H(+)</text>
        <dbReference type="Rhea" id="RHEA:28066"/>
        <dbReference type="ChEBI" id="CHEBI:15378"/>
        <dbReference type="ChEBI" id="CHEBI:58603"/>
        <dbReference type="ChEBI" id="CHEBI:60364"/>
        <dbReference type="ChEBI" id="CHEBI:60377"/>
        <dbReference type="ChEBI" id="CHEBI:85987"/>
        <dbReference type="EC" id="2.4.99.12"/>
    </reaction>
</comment>
<dbReference type="UniPathway" id="UPA00958"/>
<dbReference type="InterPro" id="IPR039901">
    <property type="entry name" value="Kdotransferase"/>
</dbReference>
<dbReference type="AlphaFoldDB" id="J9DHI0"/>
<comment type="subcellular location">
    <subcellularLocation>
        <location evidence="10">Cell membrane</location>
    </subcellularLocation>
</comment>
<protein>
    <recommendedName>
        <fullName evidence="4 10">3-deoxy-D-manno-octulosonic acid transferase</fullName>
        <shortName evidence="10">Kdo transferase</shortName>
        <ecNumber evidence="3 10">2.4.99.12</ecNumber>
    </recommendedName>
    <alternativeName>
        <fullName evidence="6 10">Lipid IV(A) 3-deoxy-D-manno-octulosonic acid transferase</fullName>
    </alternativeName>
</protein>
<dbReference type="GO" id="GO:0043842">
    <property type="term" value="F:Kdo transferase activity"/>
    <property type="evidence" value="ECO:0007669"/>
    <property type="project" value="UniProtKB-EC"/>
</dbReference>
<proteinExistence type="inferred from homology"/>
<sequence>MPLMFYIYRAVTWLIGPLTSILFRLRKKIGREDGFRKFERRGFAGMARPKGLLIWVHVASVGEMVTVLPLIRKLLEKFPEAQALLTSGTVTSAKIANDNPHERIIHQYVPMDHPGFAKRFVKHWRPDIGLFVESEIWPNLMHRAEQNNVPLFLINARMSQNSFKNWKRFPISVRHLLNQFNLILAQDSHSCVRYEMLGAKRIITAGNLKYDTPPLPYKATELQKLNQAIGNRPIWLAASTHETEEVSVAETHKNLKDKHPGLLSIIAPRHPQRGESLVKQLTEMNLTIARRSENQTIKADTDIYLADTIGDMGLLYRLCEIAFIGGTLTPRGGQNPLEAARLNTAIFYGPSTENFSEMFTLMKDEDAGRAITTQNDMTDMVDLLLSDATFRKKLSTNALKLIDKNKGATEETLTAVTPFLEKKISR</sequence>
<dbReference type="Gene3D" id="3.40.50.11720">
    <property type="entry name" value="3-Deoxy-D-manno-octulosonic-acid transferase, N-terminal domain"/>
    <property type="match status" value="1"/>
</dbReference>
<dbReference type="SUPFAM" id="SSF53756">
    <property type="entry name" value="UDP-Glycosyltransferase/glycogen phosphorylase"/>
    <property type="match status" value="1"/>
</dbReference>
<feature type="site" description="Transition state stabilizer" evidence="9">
    <location>
        <position position="133"/>
    </location>
</feature>
<keyword evidence="10" id="KW-0448">Lipopolysaccharide biosynthesis</keyword>
<dbReference type="EMBL" id="ALYF01000003">
    <property type="protein sequence ID" value="EJW21361.1"/>
    <property type="molecule type" value="Genomic_DNA"/>
</dbReference>
<evidence type="ECO:0000313" key="13">
    <source>
        <dbReference type="Proteomes" id="UP000004836"/>
    </source>
</evidence>
<comment type="similarity">
    <text evidence="10">Belongs to the glycosyltransferase group 1 family.</text>
</comment>
<evidence type="ECO:0000256" key="6">
    <source>
        <dbReference type="ARBA" id="ARBA00031445"/>
    </source>
</evidence>
<evidence type="ECO:0000256" key="10">
    <source>
        <dbReference type="RuleBase" id="RU365103"/>
    </source>
</evidence>
<evidence type="ECO:0000256" key="5">
    <source>
        <dbReference type="ARBA" id="ARBA00022679"/>
    </source>
</evidence>
<comment type="caution">
    <text evidence="12">The sequence shown here is derived from an EMBL/GenBank/DDBJ whole genome shotgun (WGS) entry which is preliminary data.</text>
</comment>
<evidence type="ECO:0000256" key="2">
    <source>
        <dbReference type="ARBA" id="ARBA00004713"/>
    </source>
</evidence>
<dbReference type="InterPro" id="IPR038107">
    <property type="entry name" value="Glycos_transf_N_sf"/>
</dbReference>
<evidence type="ECO:0000256" key="7">
    <source>
        <dbReference type="ARBA" id="ARBA00049183"/>
    </source>
</evidence>
<name>J9DHI0_9PROT</name>
<dbReference type="Gene3D" id="3.40.50.2000">
    <property type="entry name" value="Glycogen Phosphorylase B"/>
    <property type="match status" value="1"/>
</dbReference>
<keyword evidence="10" id="KW-1003">Cell membrane</keyword>
<keyword evidence="5 10" id="KW-0808">Transferase</keyword>
<organism evidence="12 13">
    <name type="scientific">alpha proteobacterium IMCC14465</name>
    <dbReference type="NCBI Taxonomy" id="1220535"/>
    <lineage>
        <taxon>Bacteria</taxon>
        <taxon>Pseudomonadati</taxon>
        <taxon>Pseudomonadota</taxon>
        <taxon>Alphaproteobacteria</taxon>
        <taxon>PS1 clade</taxon>
    </lineage>
</organism>
<dbReference type="GO" id="GO:0009245">
    <property type="term" value="P:lipid A biosynthetic process"/>
    <property type="evidence" value="ECO:0007669"/>
    <property type="project" value="TreeGrafter"/>
</dbReference>
<evidence type="ECO:0000256" key="8">
    <source>
        <dbReference type="PIRSR" id="PIRSR639901-1"/>
    </source>
</evidence>
<dbReference type="eggNOG" id="COG1519">
    <property type="taxonomic scope" value="Bacteria"/>
</dbReference>
<dbReference type="STRING" id="1220535.IMCC14465_11570"/>
<keyword evidence="13" id="KW-1185">Reference proteome</keyword>
<dbReference type="GO" id="GO:0005886">
    <property type="term" value="C:plasma membrane"/>
    <property type="evidence" value="ECO:0007669"/>
    <property type="project" value="UniProtKB-SubCell"/>
</dbReference>
<dbReference type="InterPro" id="IPR007507">
    <property type="entry name" value="Glycos_transf_N"/>
</dbReference>
<gene>
    <name evidence="12" type="ORF">IMCC14465_11570</name>
</gene>
<dbReference type="PANTHER" id="PTHR42755:SF1">
    <property type="entry name" value="3-DEOXY-D-MANNO-OCTULOSONIC ACID TRANSFERASE, MITOCHONDRIAL-RELATED"/>
    <property type="match status" value="1"/>
</dbReference>
<evidence type="ECO:0000256" key="1">
    <source>
        <dbReference type="ARBA" id="ARBA00003394"/>
    </source>
</evidence>
<accession>J9DHI0</accession>
<dbReference type="Proteomes" id="UP000004836">
    <property type="component" value="Unassembled WGS sequence"/>
</dbReference>
<dbReference type="OrthoDB" id="9789797at2"/>
<evidence type="ECO:0000256" key="3">
    <source>
        <dbReference type="ARBA" id="ARBA00012621"/>
    </source>
</evidence>
<feature type="site" description="Transition state stabilizer" evidence="9">
    <location>
        <position position="209"/>
    </location>
</feature>
<evidence type="ECO:0000256" key="9">
    <source>
        <dbReference type="PIRSR" id="PIRSR639901-2"/>
    </source>
</evidence>
<comment type="pathway">
    <text evidence="2 10">Bacterial outer membrane biogenesis; LPS core biosynthesis.</text>
</comment>
<keyword evidence="10" id="KW-0472">Membrane</keyword>
<evidence type="ECO:0000256" key="4">
    <source>
        <dbReference type="ARBA" id="ARBA00019077"/>
    </source>
</evidence>
<reference evidence="12 13" key="1">
    <citation type="journal article" date="2012" name="J. Bacteriol.">
        <title>Genome Sequence of Strain IMCC14465, Isolated from the East Sea, Belonging to the PS1 Clade of Alphaproteobacteria.</title>
        <authorList>
            <person name="Yang S.J."/>
            <person name="Kang I."/>
            <person name="Cho J.C."/>
        </authorList>
    </citation>
    <scope>NUCLEOTIDE SEQUENCE [LARGE SCALE GENOMIC DNA]</scope>
    <source>
        <strain evidence="12 13">IMCC14465</strain>
    </source>
</reference>
<dbReference type="GO" id="GO:0009244">
    <property type="term" value="P:lipopolysaccharide core region biosynthetic process"/>
    <property type="evidence" value="ECO:0007669"/>
    <property type="project" value="UniProtKB-UniRule"/>
</dbReference>
<feature type="active site" description="Proton acceptor" evidence="8">
    <location>
        <position position="63"/>
    </location>
</feature>
<dbReference type="EC" id="2.4.99.12" evidence="3 10"/>
<dbReference type="PANTHER" id="PTHR42755">
    <property type="entry name" value="3-DEOXY-MANNO-OCTULOSONATE CYTIDYLYLTRANSFERASE"/>
    <property type="match status" value="1"/>
</dbReference>
<feature type="domain" description="3-deoxy-D-manno-octulosonic-acid transferase N-terminal" evidence="11">
    <location>
        <begin position="39"/>
        <end position="211"/>
    </location>
</feature>